<name>A0A1A9ZG03_GLOPL</name>
<dbReference type="AlphaFoldDB" id="A0A1A9ZG03"/>
<proteinExistence type="predicted"/>
<dbReference type="VEuPathDB" id="VectorBase:GPAI013426"/>
<protein>
    <submittedName>
        <fullName evidence="1">Uncharacterized protein</fullName>
    </submittedName>
</protein>
<evidence type="ECO:0000313" key="1">
    <source>
        <dbReference type="EnsemblMetazoa" id="GPAI013426-PA"/>
    </source>
</evidence>
<accession>A0A1A9ZG03</accession>
<evidence type="ECO:0000313" key="2">
    <source>
        <dbReference type="Proteomes" id="UP000092445"/>
    </source>
</evidence>
<sequence>MNLRHVYWLSFRLREFLLFLLLAVLLNNALTYGTLSLRIGHDLMMICSEIIAKTIQCNAICNKPELTKKQIFFLRTHNSTIITNLMCTSAPSTPFMLGKVISPSTSLFVSLLAPSQAQKLV</sequence>
<organism evidence="1 2">
    <name type="scientific">Glossina pallidipes</name>
    <name type="common">Tsetse fly</name>
    <dbReference type="NCBI Taxonomy" id="7398"/>
    <lineage>
        <taxon>Eukaryota</taxon>
        <taxon>Metazoa</taxon>
        <taxon>Ecdysozoa</taxon>
        <taxon>Arthropoda</taxon>
        <taxon>Hexapoda</taxon>
        <taxon>Insecta</taxon>
        <taxon>Pterygota</taxon>
        <taxon>Neoptera</taxon>
        <taxon>Endopterygota</taxon>
        <taxon>Diptera</taxon>
        <taxon>Brachycera</taxon>
        <taxon>Muscomorpha</taxon>
        <taxon>Hippoboscoidea</taxon>
        <taxon>Glossinidae</taxon>
        <taxon>Glossina</taxon>
    </lineage>
</organism>
<reference evidence="2" key="1">
    <citation type="submission" date="2014-03" db="EMBL/GenBank/DDBJ databases">
        <authorList>
            <person name="Aksoy S."/>
            <person name="Warren W."/>
            <person name="Wilson R.K."/>
        </authorList>
    </citation>
    <scope>NUCLEOTIDE SEQUENCE [LARGE SCALE GENOMIC DNA]</scope>
    <source>
        <strain evidence="2">IAEA</strain>
    </source>
</reference>
<keyword evidence="2" id="KW-1185">Reference proteome</keyword>
<reference evidence="1" key="2">
    <citation type="submission" date="2020-05" db="UniProtKB">
        <authorList>
            <consortium name="EnsemblMetazoa"/>
        </authorList>
    </citation>
    <scope>IDENTIFICATION</scope>
    <source>
        <strain evidence="1">IAEA</strain>
    </source>
</reference>
<dbReference type="Proteomes" id="UP000092445">
    <property type="component" value="Unassembled WGS sequence"/>
</dbReference>
<dbReference type="EnsemblMetazoa" id="GPAI013426-RA">
    <property type="protein sequence ID" value="GPAI013426-PA"/>
    <property type="gene ID" value="GPAI013426"/>
</dbReference>